<evidence type="ECO:0000259" key="5">
    <source>
        <dbReference type="SMART" id="SM00644"/>
    </source>
</evidence>
<evidence type="ECO:0000256" key="2">
    <source>
        <dbReference type="ARBA" id="ARBA00011901"/>
    </source>
</evidence>
<dbReference type="InterPro" id="IPR051206">
    <property type="entry name" value="NAMLAA_amidase_2"/>
</dbReference>
<evidence type="ECO:0000256" key="3">
    <source>
        <dbReference type="ARBA" id="ARBA00022801"/>
    </source>
</evidence>
<sequence length="157" mass="17613">MKLDKRLIHFNKSSRKGVRIGYIVVHDTGNPSKGADALAHFRYFGGGNRKASAHYFVDDKGVVQIIEDADAAWHCGDGRGRYGITNGNSIGVELCINEGNDRRATLAFARELIRELMAFYGIPKAHVVRHYDASRKRCPGSMAANNWGEWWGFWESL</sequence>
<dbReference type="InterPro" id="IPR036505">
    <property type="entry name" value="Amidase/PGRP_sf"/>
</dbReference>
<organism evidence="6 7">
    <name type="scientific">Aedoeadaptatus coxii</name>
    <dbReference type="NCBI Taxonomy" id="755172"/>
    <lineage>
        <taxon>Bacteria</taxon>
        <taxon>Bacillati</taxon>
        <taxon>Bacillota</taxon>
        <taxon>Tissierellia</taxon>
        <taxon>Tissierellales</taxon>
        <taxon>Peptoniphilaceae</taxon>
        <taxon>Aedoeadaptatus</taxon>
    </lineage>
</organism>
<dbReference type="GO" id="GO:0008745">
    <property type="term" value="F:N-acetylmuramoyl-L-alanine amidase activity"/>
    <property type="evidence" value="ECO:0007669"/>
    <property type="project" value="UniProtKB-EC"/>
</dbReference>
<evidence type="ECO:0000313" key="6">
    <source>
        <dbReference type="EMBL" id="KXB67907.1"/>
    </source>
</evidence>
<proteinExistence type="predicted"/>
<dbReference type="AlphaFoldDB" id="A0A134AJL6"/>
<accession>A0A134AJL6</accession>
<keyword evidence="3" id="KW-0378">Hydrolase</keyword>
<dbReference type="EC" id="3.5.1.28" evidence="2"/>
<dbReference type="GO" id="GO:0071555">
    <property type="term" value="P:cell wall organization"/>
    <property type="evidence" value="ECO:0007669"/>
    <property type="project" value="UniProtKB-KW"/>
</dbReference>
<evidence type="ECO:0000313" key="7">
    <source>
        <dbReference type="Proteomes" id="UP000070442"/>
    </source>
</evidence>
<dbReference type="OrthoDB" id="9794294at2"/>
<dbReference type="GO" id="GO:0009254">
    <property type="term" value="P:peptidoglycan turnover"/>
    <property type="evidence" value="ECO:0007669"/>
    <property type="project" value="TreeGrafter"/>
</dbReference>
<dbReference type="PATRIC" id="fig|755172.3.peg.399"/>
<keyword evidence="4" id="KW-0961">Cell wall biogenesis/degradation</keyword>
<dbReference type="Gene3D" id="3.40.80.10">
    <property type="entry name" value="Peptidoglycan recognition protein-like"/>
    <property type="match status" value="1"/>
</dbReference>
<dbReference type="InterPro" id="IPR002502">
    <property type="entry name" value="Amidase_domain"/>
</dbReference>
<dbReference type="SUPFAM" id="SSF55846">
    <property type="entry name" value="N-acetylmuramoyl-L-alanine amidase-like"/>
    <property type="match status" value="1"/>
</dbReference>
<name>A0A134AJL6_9FIRM</name>
<gene>
    <name evidence="6" type="ORF">HMPREF1863_00416</name>
</gene>
<protein>
    <recommendedName>
        <fullName evidence="2">N-acetylmuramoyl-L-alanine amidase</fullName>
        <ecNumber evidence="2">3.5.1.28</ecNumber>
    </recommendedName>
</protein>
<dbReference type="STRING" id="755172.HMPREF1863_00416"/>
<reference evidence="7" key="1">
    <citation type="submission" date="2016-01" db="EMBL/GenBank/DDBJ databases">
        <authorList>
            <person name="Mitreva M."/>
            <person name="Pepin K.H."/>
            <person name="Mihindukulasuriya K.A."/>
            <person name="Fulton R."/>
            <person name="Fronick C."/>
            <person name="O'Laughlin M."/>
            <person name="Miner T."/>
            <person name="Herter B."/>
            <person name="Rosa B.A."/>
            <person name="Cordes M."/>
            <person name="Tomlinson C."/>
            <person name="Wollam A."/>
            <person name="Palsikar V.B."/>
            <person name="Mardis E.R."/>
            <person name="Wilson R.K."/>
        </authorList>
    </citation>
    <scope>NUCLEOTIDE SEQUENCE [LARGE SCALE GENOMIC DNA]</scope>
    <source>
        <strain evidence="7">DNF00729</strain>
    </source>
</reference>
<dbReference type="Proteomes" id="UP000070442">
    <property type="component" value="Unassembled WGS sequence"/>
</dbReference>
<comment type="catalytic activity">
    <reaction evidence="1">
        <text>Hydrolyzes the link between N-acetylmuramoyl residues and L-amino acid residues in certain cell-wall glycopeptides.</text>
        <dbReference type="EC" id="3.5.1.28"/>
    </reaction>
</comment>
<dbReference type="GO" id="GO:0009253">
    <property type="term" value="P:peptidoglycan catabolic process"/>
    <property type="evidence" value="ECO:0007669"/>
    <property type="project" value="InterPro"/>
</dbReference>
<dbReference type="PANTHER" id="PTHR30417">
    <property type="entry name" value="N-ACETYLMURAMOYL-L-ALANINE AMIDASE AMID"/>
    <property type="match status" value="1"/>
</dbReference>
<dbReference type="CDD" id="cd06583">
    <property type="entry name" value="PGRP"/>
    <property type="match status" value="1"/>
</dbReference>
<dbReference type="PANTHER" id="PTHR30417:SF1">
    <property type="entry name" value="N-ACETYLMURAMOYL-L-ALANINE AMIDASE AMID"/>
    <property type="match status" value="1"/>
</dbReference>
<evidence type="ECO:0000256" key="4">
    <source>
        <dbReference type="ARBA" id="ARBA00023316"/>
    </source>
</evidence>
<comment type="caution">
    <text evidence="6">The sequence shown here is derived from an EMBL/GenBank/DDBJ whole genome shotgun (WGS) entry which is preliminary data.</text>
</comment>
<evidence type="ECO:0000256" key="1">
    <source>
        <dbReference type="ARBA" id="ARBA00001561"/>
    </source>
</evidence>
<keyword evidence="7" id="KW-1185">Reference proteome</keyword>
<dbReference type="Pfam" id="PF01510">
    <property type="entry name" value="Amidase_2"/>
    <property type="match status" value="1"/>
</dbReference>
<feature type="domain" description="N-acetylmuramoyl-L-alanine amidase" evidence="5">
    <location>
        <begin position="8"/>
        <end position="140"/>
    </location>
</feature>
<dbReference type="SMART" id="SM00644">
    <property type="entry name" value="Ami_2"/>
    <property type="match status" value="1"/>
</dbReference>
<dbReference type="EMBL" id="LSDG01000011">
    <property type="protein sequence ID" value="KXB67907.1"/>
    <property type="molecule type" value="Genomic_DNA"/>
</dbReference>